<protein>
    <submittedName>
        <fullName evidence="7">TetR/AcrR family transcriptional regulator</fullName>
    </submittedName>
</protein>
<feature type="domain" description="HTH tetR-type" evidence="6">
    <location>
        <begin position="23"/>
        <end position="83"/>
    </location>
</feature>
<gene>
    <name evidence="7" type="ORF">NJD11_11630</name>
</gene>
<dbReference type="PANTHER" id="PTHR47506:SF1">
    <property type="entry name" value="HTH-TYPE TRANSCRIPTIONAL REGULATOR YJDC"/>
    <property type="match status" value="1"/>
</dbReference>
<feature type="DNA-binding region" description="H-T-H motif" evidence="4">
    <location>
        <begin position="46"/>
        <end position="65"/>
    </location>
</feature>
<evidence type="ECO:0000256" key="5">
    <source>
        <dbReference type="SAM" id="MobiDB-lite"/>
    </source>
</evidence>
<keyword evidence="2 4" id="KW-0238">DNA-binding</keyword>
<accession>A0ABU4KRN5</accession>
<dbReference type="InterPro" id="IPR001647">
    <property type="entry name" value="HTH_TetR"/>
</dbReference>
<keyword evidence="8" id="KW-1185">Reference proteome</keyword>
<comment type="caution">
    <text evidence="7">The sequence shown here is derived from an EMBL/GenBank/DDBJ whole genome shotgun (WGS) entry which is preliminary data.</text>
</comment>
<dbReference type="Gene3D" id="1.10.357.10">
    <property type="entry name" value="Tetracycline Repressor, domain 2"/>
    <property type="match status" value="1"/>
</dbReference>
<reference evidence="7 8" key="1">
    <citation type="journal article" date="2023" name="FEMS Microbes">
        <title>Whole genomes of deep-sea sponge-associated bacteria exhibit high novel natural product potential.</title>
        <authorList>
            <person name="Hesketh-Best P.J."/>
            <person name="January G.G."/>
            <person name="Koch M.J."/>
            <person name="Warburton P.J."/>
            <person name="Howell K.L."/>
            <person name="Upton M."/>
        </authorList>
    </citation>
    <scope>NUCLEOTIDE SEQUENCE [LARGE SCALE GENOMIC DNA]</scope>
    <source>
        <strain evidence="7 8">PC206-O</strain>
    </source>
</reference>
<proteinExistence type="predicted"/>
<dbReference type="PANTHER" id="PTHR47506">
    <property type="entry name" value="TRANSCRIPTIONAL REGULATORY PROTEIN"/>
    <property type="match status" value="1"/>
</dbReference>
<dbReference type="EMBL" id="JAMYEC010000007">
    <property type="protein sequence ID" value="MDX2335585.1"/>
    <property type="molecule type" value="Genomic_DNA"/>
</dbReference>
<keyword evidence="1" id="KW-0805">Transcription regulation</keyword>
<evidence type="ECO:0000313" key="7">
    <source>
        <dbReference type="EMBL" id="MDX2335585.1"/>
    </source>
</evidence>
<dbReference type="Gene3D" id="1.10.10.60">
    <property type="entry name" value="Homeodomain-like"/>
    <property type="match status" value="1"/>
</dbReference>
<evidence type="ECO:0000259" key="6">
    <source>
        <dbReference type="PROSITE" id="PS50977"/>
    </source>
</evidence>
<evidence type="ECO:0000256" key="1">
    <source>
        <dbReference type="ARBA" id="ARBA00023015"/>
    </source>
</evidence>
<evidence type="ECO:0000256" key="3">
    <source>
        <dbReference type="ARBA" id="ARBA00023163"/>
    </source>
</evidence>
<dbReference type="Pfam" id="PF00440">
    <property type="entry name" value="TetR_N"/>
    <property type="match status" value="1"/>
</dbReference>
<dbReference type="InterPro" id="IPR036271">
    <property type="entry name" value="Tet_transcr_reg_TetR-rel_C_sf"/>
</dbReference>
<dbReference type="SUPFAM" id="SSF48498">
    <property type="entry name" value="Tetracyclin repressor-like, C-terminal domain"/>
    <property type="match status" value="1"/>
</dbReference>
<name>A0ABU4KRN5_BREVE</name>
<evidence type="ECO:0000313" key="8">
    <source>
        <dbReference type="Proteomes" id="UP001272940"/>
    </source>
</evidence>
<sequence>MQNLDSPLSEALPARRGRGRPRAFDRDAALDTATTLFWSKGYEATSIADLTQAMGIGAKSLYAAFGSKDDLFTQALHHYVRKYEGLAWDRARQATTAREATAAFLHDSAAAFSGAVFDIPRGCMATIASMGCEGLPALQAFAKDVETTFSRLKARIDRGVAEGDLPQDLDTARLARFVETVQAGMSIRARNGADRSELDSVVDVAMAGWDGIVSAASAAGRS</sequence>
<dbReference type="Proteomes" id="UP001272940">
    <property type="component" value="Unassembled WGS sequence"/>
</dbReference>
<feature type="region of interest" description="Disordered" evidence="5">
    <location>
        <begin position="1"/>
        <end position="20"/>
    </location>
</feature>
<organism evidence="7 8">
    <name type="scientific">Brevundimonas vesicularis</name>
    <name type="common">Pseudomonas vesicularis</name>
    <dbReference type="NCBI Taxonomy" id="41276"/>
    <lineage>
        <taxon>Bacteria</taxon>
        <taxon>Pseudomonadati</taxon>
        <taxon>Pseudomonadota</taxon>
        <taxon>Alphaproteobacteria</taxon>
        <taxon>Caulobacterales</taxon>
        <taxon>Caulobacteraceae</taxon>
        <taxon>Brevundimonas</taxon>
    </lineage>
</organism>
<dbReference type="RefSeq" id="WP_003167195.1">
    <property type="nucleotide sequence ID" value="NZ_JAMYEC010000007.1"/>
</dbReference>
<dbReference type="PROSITE" id="PS50977">
    <property type="entry name" value="HTH_TETR_2"/>
    <property type="match status" value="1"/>
</dbReference>
<evidence type="ECO:0000256" key="4">
    <source>
        <dbReference type="PROSITE-ProRule" id="PRU00335"/>
    </source>
</evidence>
<dbReference type="InterPro" id="IPR009057">
    <property type="entry name" value="Homeodomain-like_sf"/>
</dbReference>
<evidence type="ECO:0000256" key="2">
    <source>
        <dbReference type="ARBA" id="ARBA00023125"/>
    </source>
</evidence>
<dbReference type="SUPFAM" id="SSF46689">
    <property type="entry name" value="Homeodomain-like"/>
    <property type="match status" value="1"/>
</dbReference>
<keyword evidence="3" id="KW-0804">Transcription</keyword>